<name>A0AA37XMY1_9ENTE</name>
<dbReference type="Proteomes" id="UP001157039">
    <property type="component" value="Unassembled WGS sequence"/>
</dbReference>
<organism evidence="1 2">
    <name type="scientific">Tetragenococcus osmophilus</name>
    <dbReference type="NCBI Taxonomy" id="526944"/>
    <lineage>
        <taxon>Bacteria</taxon>
        <taxon>Bacillati</taxon>
        <taxon>Bacillota</taxon>
        <taxon>Bacilli</taxon>
        <taxon>Lactobacillales</taxon>
        <taxon>Enterococcaceae</taxon>
        <taxon>Tetragenococcus</taxon>
    </lineage>
</organism>
<evidence type="ECO:0000313" key="2">
    <source>
        <dbReference type="Proteomes" id="UP001157039"/>
    </source>
</evidence>
<proteinExistence type="predicted"/>
<gene>
    <name evidence="1" type="ORF">GCM10025885_16680</name>
</gene>
<dbReference type="EMBL" id="BSUW01000001">
    <property type="protein sequence ID" value="GMA72619.1"/>
    <property type="molecule type" value="Genomic_DNA"/>
</dbReference>
<reference evidence="1 2" key="1">
    <citation type="journal article" date="2014" name="Int. J. Syst. Evol. Microbiol.">
        <title>Complete genome sequence of Corynebacterium casei LMG S-19264T (=DSM 44701T), isolated from a smear-ripened cheese.</title>
        <authorList>
            <consortium name="US DOE Joint Genome Institute (JGI-PGF)"/>
            <person name="Walter F."/>
            <person name="Albersmeier A."/>
            <person name="Kalinowski J."/>
            <person name="Ruckert C."/>
        </authorList>
    </citation>
    <scope>NUCLEOTIDE SEQUENCE [LARGE SCALE GENOMIC DNA]</scope>
    <source>
        <strain evidence="1 2">NBRC 114545</strain>
    </source>
</reference>
<dbReference type="AlphaFoldDB" id="A0AA37XMY1"/>
<sequence length="58" mass="6811">MLSYWNDYPTIQNKLQIVCSLIEEQLQVRNKEIQDTLIEFANSGGNIYDLLIFSFLLN</sequence>
<comment type="caution">
    <text evidence="1">The sequence shown here is derived from an EMBL/GenBank/DDBJ whole genome shotgun (WGS) entry which is preliminary data.</text>
</comment>
<protein>
    <submittedName>
        <fullName evidence="1">Uncharacterized protein</fullName>
    </submittedName>
</protein>
<evidence type="ECO:0000313" key="1">
    <source>
        <dbReference type="EMBL" id="GMA72619.1"/>
    </source>
</evidence>
<accession>A0AA37XMY1</accession>